<evidence type="ECO:0000256" key="1">
    <source>
        <dbReference type="ARBA" id="ARBA00004651"/>
    </source>
</evidence>
<feature type="transmembrane region" description="Helical" evidence="8">
    <location>
        <begin position="315"/>
        <end position="333"/>
    </location>
</feature>
<feature type="transmembrane region" description="Helical" evidence="8">
    <location>
        <begin position="203"/>
        <end position="224"/>
    </location>
</feature>
<feature type="transmembrane region" description="Helical" evidence="8">
    <location>
        <begin position="124"/>
        <end position="144"/>
    </location>
</feature>
<evidence type="ECO:0000256" key="6">
    <source>
        <dbReference type="ARBA" id="ARBA00022989"/>
    </source>
</evidence>
<feature type="transmembrane region" description="Helical" evidence="8">
    <location>
        <begin position="244"/>
        <end position="273"/>
    </location>
</feature>
<dbReference type="Pfam" id="PF01032">
    <property type="entry name" value="FecCD"/>
    <property type="match status" value="1"/>
</dbReference>
<sequence length="341" mass="36379">MLKSERLRGASPKILLLFLLLVIIFFSSFLLGRYSITPDKVLSILISRIISIPKSWTDTMETVVLQVRFPRILAALLVGGALSVSGAAYQSIFKNPLVSPAILGVSAGAGFGAALGMIMHLPWIAVQVMAFLFALLAVAISFLISKIFGGSSMIVLVLGGMVISALFQALLSVAKYLADPLDTLPAITFWLMGGLSKVSNSDVLFVLFPITISIAGLYLIRWQVNVLTVGEEEAVALGVNINRIRLLVVICATLMTAAAVSISGIIGWVGLLVPHMARMIIGPNFQLLLPASLLMGSGYLLLVDNIGRNASSVEIPLGILTALIGAPFFVFLLSKVRKGWS</sequence>
<evidence type="ECO:0000256" key="3">
    <source>
        <dbReference type="ARBA" id="ARBA00022448"/>
    </source>
</evidence>
<comment type="caution">
    <text evidence="9">The sequence shown here is derived from an EMBL/GenBank/DDBJ whole genome shotgun (WGS) entry which is preliminary data.</text>
</comment>
<evidence type="ECO:0000256" key="8">
    <source>
        <dbReference type="SAM" id="Phobius"/>
    </source>
</evidence>
<dbReference type="InterPro" id="IPR000522">
    <property type="entry name" value="ABC_transptr_permease_BtuC"/>
</dbReference>
<dbReference type="RefSeq" id="WP_134213490.1">
    <property type="nucleotide sequence ID" value="NZ_QFFZ01000014.1"/>
</dbReference>
<evidence type="ECO:0000313" key="9">
    <source>
        <dbReference type="EMBL" id="TEB11433.1"/>
    </source>
</evidence>
<dbReference type="SUPFAM" id="SSF81345">
    <property type="entry name" value="ABC transporter involved in vitamin B12 uptake, BtuC"/>
    <property type="match status" value="1"/>
</dbReference>
<keyword evidence="4" id="KW-1003">Cell membrane</keyword>
<feature type="transmembrane region" description="Helical" evidence="8">
    <location>
        <begin position="12"/>
        <end position="32"/>
    </location>
</feature>
<keyword evidence="5 8" id="KW-0812">Transmembrane</keyword>
<reference evidence="9 10" key="1">
    <citation type="journal article" date="2018" name="Environ. Microbiol.">
        <title>Novel energy conservation strategies and behaviour of Pelotomaculum schinkii driving syntrophic propionate catabolism.</title>
        <authorList>
            <person name="Hidalgo-Ahumada C.A.P."/>
            <person name="Nobu M.K."/>
            <person name="Narihiro T."/>
            <person name="Tamaki H."/>
            <person name="Liu W.T."/>
            <person name="Kamagata Y."/>
            <person name="Stams A.J.M."/>
            <person name="Imachi H."/>
            <person name="Sousa D.Z."/>
        </authorList>
    </citation>
    <scope>NUCLEOTIDE SEQUENCE [LARGE SCALE GENOMIC DNA]</scope>
    <source>
        <strain evidence="9 10">MGP</strain>
    </source>
</reference>
<feature type="transmembrane region" description="Helical" evidence="8">
    <location>
        <begin position="69"/>
        <end position="89"/>
    </location>
</feature>
<protein>
    <submittedName>
        <fullName evidence="9">Putative ABC transporter permease protein</fullName>
    </submittedName>
</protein>
<gene>
    <name evidence="9" type="ORF">Pmgp_01621</name>
</gene>
<dbReference type="OrthoDB" id="9792889at2"/>
<comment type="similarity">
    <text evidence="2">Belongs to the binding-protein-dependent transport system permease family. FecCD subfamily.</text>
</comment>
<dbReference type="Proteomes" id="UP000297597">
    <property type="component" value="Unassembled WGS sequence"/>
</dbReference>
<evidence type="ECO:0000256" key="2">
    <source>
        <dbReference type="ARBA" id="ARBA00007935"/>
    </source>
</evidence>
<dbReference type="Gene3D" id="1.10.3470.10">
    <property type="entry name" value="ABC transporter involved in vitamin B12 uptake, BtuC"/>
    <property type="match status" value="1"/>
</dbReference>
<dbReference type="InterPro" id="IPR037294">
    <property type="entry name" value="ABC_BtuC-like"/>
</dbReference>
<dbReference type="GO" id="GO:0022857">
    <property type="term" value="F:transmembrane transporter activity"/>
    <property type="evidence" value="ECO:0007669"/>
    <property type="project" value="InterPro"/>
</dbReference>
<dbReference type="PANTHER" id="PTHR30472">
    <property type="entry name" value="FERRIC ENTEROBACTIN TRANSPORT SYSTEM PERMEASE PROTEIN"/>
    <property type="match status" value="1"/>
</dbReference>
<organism evidence="9 10">
    <name type="scientific">Pelotomaculum propionicicum</name>
    <dbReference type="NCBI Taxonomy" id="258475"/>
    <lineage>
        <taxon>Bacteria</taxon>
        <taxon>Bacillati</taxon>
        <taxon>Bacillota</taxon>
        <taxon>Clostridia</taxon>
        <taxon>Eubacteriales</taxon>
        <taxon>Desulfotomaculaceae</taxon>
        <taxon>Pelotomaculum</taxon>
    </lineage>
</organism>
<keyword evidence="10" id="KW-1185">Reference proteome</keyword>
<accession>A0A4Y7RRD5</accession>
<dbReference type="EMBL" id="QFFZ01000014">
    <property type="protein sequence ID" value="TEB11433.1"/>
    <property type="molecule type" value="Genomic_DNA"/>
</dbReference>
<dbReference type="AlphaFoldDB" id="A0A4Y7RRD5"/>
<evidence type="ECO:0000256" key="4">
    <source>
        <dbReference type="ARBA" id="ARBA00022475"/>
    </source>
</evidence>
<feature type="transmembrane region" description="Helical" evidence="8">
    <location>
        <begin position="151"/>
        <end position="171"/>
    </location>
</feature>
<evidence type="ECO:0000256" key="5">
    <source>
        <dbReference type="ARBA" id="ARBA00022692"/>
    </source>
</evidence>
<dbReference type="CDD" id="cd06550">
    <property type="entry name" value="TM_ABC_iron-siderophores_like"/>
    <property type="match status" value="1"/>
</dbReference>
<name>A0A4Y7RRD5_9FIRM</name>
<keyword evidence="3" id="KW-0813">Transport</keyword>
<evidence type="ECO:0000256" key="7">
    <source>
        <dbReference type="ARBA" id="ARBA00023136"/>
    </source>
</evidence>
<keyword evidence="7 8" id="KW-0472">Membrane</keyword>
<keyword evidence="6 8" id="KW-1133">Transmembrane helix</keyword>
<dbReference type="FunFam" id="1.10.3470.10:FF:000001">
    <property type="entry name" value="Vitamin B12 ABC transporter permease BtuC"/>
    <property type="match status" value="1"/>
</dbReference>
<dbReference type="GO" id="GO:0033214">
    <property type="term" value="P:siderophore-iron import into cell"/>
    <property type="evidence" value="ECO:0007669"/>
    <property type="project" value="TreeGrafter"/>
</dbReference>
<feature type="transmembrane region" description="Helical" evidence="8">
    <location>
        <begin position="101"/>
        <end position="118"/>
    </location>
</feature>
<dbReference type="GO" id="GO:0005886">
    <property type="term" value="C:plasma membrane"/>
    <property type="evidence" value="ECO:0007669"/>
    <property type="project" value="UniProtKB-SubCell"/>
</dbReference>
<evidence type="ECO:0000313" key="10">
    <source>
        <dbReference type="Proteomes" id="UP000297597"/>
    </source>
</evidence>
<comment type="subcellular location">
    <subcellularLocation>
        <location evidence="1">Cell membrane</location>
        <topology evidence="1">Multi-pass membrane protein</topology>
    </subcellularLocation>
</comment>
<proteinExistence type="inferred from homology"/>
<dbReference type="PANTHER" id="PTHR30472:SF70">
    <property type="entry name" value="MOLYBDATE IMPORT SYSTEM PERMEASE PROTEIN MOLB"/>
    <property type="match status" value="1"/>
</dbReference>
<feature type="transmembrane region" description="Helical" evidence="8">
    <location>
        <begin position="285"/>
        <end position="303"/>
    </location>
</feature>